<dbReference type="EMBL" id="BMAU01021214">
    <property type="protein sequence ID" value="GFX99671.1"/>
    <property type="molecule type" value="Genomic_DNA"/>
</dbReference>
<sequence length="104" mass="11862">MNQIISPSENGDKNSNRTCGTRKLLQWGIKSIRSDSTDCSVSSRWHHWMEKEDTLFAAHTLGLGCDHQFDPYTLDHQNPRLNFGQFSVFITSIRTSINSYSALL</sequence>
<evidence type="ECO:0000313" key="1">
    <source>
        <dbReference type="EMBL" id="GFX99671.1"/>
    </source>
</evidence>
<organism evidence="1 2">
    <name type="scientific">Trichonephila clavipes</name>
    <name type="common">Golden silk orbweaver</name>
    <name type="synonym">Nephila clavipes</name>
    <dbReference type="NCBI Taxonomy" id="2585209"/>
    <lineage>
        <taxon>Eukaryota</taxon>
        <taxon>Metazoa</taxon>
        <taxon>Ecdysozoa</taxon>
        <taxon>Arthropoda</taxon>
        <taxon>Chelicerata</taxon>
        <taxon>Arachnida</taxon>
        <taxon>Araneae</taxon>
        <taxon>Araneomorphae</taxon>
        <taxon>Entelegynae</taxon>
        <taxon>Araneoidea</taxon>
        <taxon>Nephilidae</taxon>
        <taxon>Trichonephila</taxon>
    </lineage>
</organism>
<reference evidence="1" key="1">
    <citation type="submission" date="2020-08" db="EMBL/GenBank/DDBJ databases">
        <title>Multicomponent nature underlies the extraordinary mechanical properties of spider dragline silk.</title>
        <authorList>
            <person name="Kono N."/>
            <person name="Nakamura H."/>
            <person name="Mori M."/>
            <person name="Yoshida Y."/>
            <person name="Ohtoshi R."/>
            <person name="Malay A.D."/>
            <person name="Moran D.A.P."/>
            <person name="Tomita M."/>
            <person name="Numata K."/>
            <person name="Arakawa K."/>
        </authorList>
    </citation>
    <scope>NUCLEOTIDE SEQUENCE</scope>
</reference>
<accession>A0A8X6RQ14</accession>
<name>A0A8X6RQ14_TRICX</name>
<gene>
    <name evidence="1" type="ORF">TNCV_3053281</name>
</gene>
<keyword evidence="2" id="KW-1185">Reference proteome</keyword>
<protein>
    <submittedName>
        <fullName evidence="1">Uncharacterized protein</fullName>
    </submittedName>
</protein>
<comment type="caution">
    <text evidence="1">The sequence shown here is derived from an EMBL/GenBank/DDBJ whole genome shotgun (WGS) entry which is preliminary data.</text>
</comment>
<dbReference type="Proteomes" id="UP000887159">
    <property type="component" value="Unassembled WGS sequence"/>
</dbReference>
<evidence type="ECO:0000313" key="2">
    <source>
        <dbReference type="Proteomes" id="UP000887159"/>
    </source>
</evidence>
<dbReference type="AlphaFoldDB" id="A0A8X6RQ14"/>
<proteinExistence type="predicted"/>